<reference evidence="1 2" key="1">
    <citation type="journal article" date="2023" name="bioRxiv">
        <title>Genome report: Whole genome sequence and annotation of Penstemon davidsonii.</title>
        <authorList>
            <person name="Ostevik K.L."/>
            <person name="Alabady M."/>
            <person name="Zhang M."/>
            <person name="Rausher M.D."/>
        </authorList>
    </citation>
    <scope>NUCLEOTIDE SEQUENCE [LARGE SCALE GENOMIC DNA]</scope>
    <source>
        <strain evidence="1">DNT005</strain>
        <tissue evidence="1">Whole leaf</tissue>
    </source>
</reference>
<organism evidence="1 2">
    <name type="scientific">Penstemon davidsonii</name>
    <dbReference type="NCBI Taxonomy" id="160366"/>
    <lineage>
        <taxon>Eukaryota</taxon>
        <taxon>Viridiplantae</taxon>
        <taxon>Streptophyta</taxon>
        <taxon>Embryophyta</taxon>
        <taxon>Tracheophyta</taxon>
        <taxon>Spermatophyta</taxon>
        <taxon>Magnoliopsida</taxon>
        <taxon>eudicotyledons</taxon>
        <taxon>Gunneridae</taxon>
        <taxon>Pentapetalae</taxon>
        <taxon>asterids</taxon>
        <taxon>lamiids</taxon>
        <taxon>Lamiales</taxon>
        <taxon>Plantaginaceae</taxon>
        <taxon>Cheloneae</taxon>
        <taxon>Penstemon</taxon>
    </lineage>
</organism>
<dbReference type="Proteomes" id="UP001291926">
    <property type="component" value="Unassembled WGS sequence"/>
</dbReference>
<protein>
    <submittedName>
        <fullName evidence="1">Uncharacterized protein</fullName>
    </submittedName>
</protein>
<accession>A0ABR0CT02</accession>
<proteinExistence type="predicted"/>
<evidence type="ECO:0000313" key="1">
    <source>
        <dbReference type="EMBL" id="KAK4479909.1"/>
    </source>
</evidence>
<comment type="caution">
    <text evidence="1">The sequence shown here is derived from an EMBL/GenBank/DDBJ whole genome shotgun (WGS) entry which is preliminary data.</text>
</comment>
<gene>
    <name evidence="1" type="ORF">RD792_015453</name>
</gene>
<keyword evidence="2" id="KW-1185">Reference proteome</keyword>
<dbReference type="EMBL" id="JAYDYQ010002687">
    <property type="protein sequence ID" value="KAK4479909.1"/>
    <property type="molecule type" value="Genomic_DNA"/>
</dbReference>
<sequence>MVKALEKRVKSVCHPRGVVRVISQTWRVVSVIRLNLSDSLTSNQNIQLSSIKMKMIFSMHAQAFEHLIECALISFEDNKGHGQSLEFRPVKLLITWHELYQGLKSYNFCPVRSLLDLNPTF</sequence>
<name>A0ABR0CT02_9LAMI</name>
<evidence type="ECO:0000313" key="2">
    <source>
        <dbReference type="Proteomes" id="UP001291926"/>
    </source>
</evidence>